<proteinExistence type="predicted"/>
<feature type="chain" id="PRO_5025610641" evidence="2">
    <location>
        <begin position="25"/>
        <end position="187"/>
    </location>
</feature>
<dbReference type="AlphaFoldDB" id="A0A6B0V113"/>
<name>A0A6B0V113_IXORI</name>
<organism evidence="3">
    <name type="scientific">Ixodes ricinus</name>
    <name type="common">Common tick</name>
    <name type="synonym">Acarus ricinus</name>
    <dbReference type="NCBI Taxonomy" id="34613"/>
    <lineage>
        <taxon>Eukaryota</taxon>
        <taxon>Metazoa</taxon>
        <taxon>Ecdysozoa</taxon>
        <taxon>Arthropoda</taxon>
        <taxon>Chelicerata</taxon>
        <taxon>Arachnida</taxon>
        <taxon>Acari</taxon>
        <taxon>Parasitiformes</taxon>
        <taxon>Ixodida</taxon>
        <taxon>Ixodoidea</taxon>
        <taxon>Ixodidae</taxon>
        <taxon>Ixodinae</taxon>
        <taxon>Ixodes</taxon>
    </lineage>
</organism>
<reference evidence="3" key="1">
    <citation type="submission" date="2019-12" db="EMBL/GenBank/DDBJ databases">
        <title>An insight into the sialome of adult female Ixodes ricinus ticks feeding for 6 days.</title>
        <authorList>
            <person name="Perner J."/>
            <person name="Ribeiro J.M.C."/>
        </authorList>
    </citation>
    <scope>NUCLEOTIDE SEQUENCE</scope>
    <source>
        <strain evidence="3">Semi-engorged</strain>
        <tissue evidence="3">Salivary glands</tissue>
    </source>
</reference>
<protein>
    <submittedName>
        <fullName evidence="3">Putative salivary kunitz domain protein</fullName>
    </submittedName>
</protein>
<evidence type="ECO:0000256" key="1">
    <source>
        <dbReference type="SAM" id="MobiDB-lite"/>
    </source>
</evidence>
<accession>A0A6B0V113</accession>
<feature type="region of interest" description="Disordered" evidence="1">
    <location>
        <begin position="66"/>
        <end position="158"/>
    </location>
</feature>
<keyword evidence="2" id="KW-0732">Signal</keyword>
<evidence type="ECO:0000256" key="2">
    <source>
        <dbReference type="SAM" id="SignalP"/>
    </source>
</evidence>
<sequence>MPNILNNIFLIAALTALQSGTSSGFHPMVSGYSHYNDEDRSLAHPRRRSTGAHKSEVLTVLKKKLEGETTDAAPGGVKPGNTDPVLQSDAPGGDDNVGYYDDDDDDEDSSAIAPPRRPTGTNNSKEMTNQKKKPENETTQVAPDGAEGNDDGDDDYDDYDVSNVITLGTRGEYILTGRRTTLLKASS</sequence>
<feature type="signal peptide" evidence="2">
    <location>
        <begin position="1"/>
        <end position="24"/>
    </location>
</feature>
<feature type="compositionally biased region" description="Acidic residues" evidence="1">
    <location>
        <begin position="100"/>
        <end position="109"/>
    </location>
</feature>
<feature type="region of interest" description="Disordered" evidence="1">
    <location>
        <begin position="36"/>
        <end position="55"/>
    </location>
</feature>
<dbReference type="EMBL" id="GIFC01013372">
    <property type="protein sequence ID" value="MXU95455.1"/>
    <property type="molecule type" value="Transcribed_RNA"/>
</dbReference>
<feature type="compositionally biased region" description="Acidic residues" evidence="1">
    <location>
        <begin position="147"/>
        <end position="158"/>
    </location>
</feature>
<evidence type="ECO:0000313" key="3">
    <source>
        <dbReference type="EMBL" id="MXU95455.1"/>
    </source>
</evidence>